<dbReference type="PATRIC" id="fig|1206767.3.peg.12"/>
<evidence type="ECO:0000313" key="2">
    <source>
        <dbReference type="EMBL" id="EKO41243.1"/>
    </source>
</evidence>
<dbReference type="InterPro" id="IPR040684">
    <property type="entry name" value="HMUDK_hel"/>
</dbReference>
<proteinExistence type="predicted"/>
<comment type="caution">
    <text evidence="2">The sequence shown here is derived from an EMBL/GenBank/DDBJ whole genome shotgun (WGS) entry which is preliminary data.</text>
</comment>
<dbReference type="Proteomes" id="UP000006272">
    <property type="component" value="Unassembled WGS sequence"/>
</dbReference>
<organism evidence="2 3">
    <name type="scientific">Solidesulfovibrio magneticus str. Maddingley MBC34</name>
    <dbReference type="NCBI Taxonomy" id="1206767"/>
    <lineage>
        <taxon>Bacteria</taxon>
        <taxon>Pseudomonadati</taxon>
        <taxon>Thermodesulfobacteriota</taxon>
        <taxon>Desulfovibrionia</taxon>
        <taxon>Desulfovibrionales</taxon>
        <taxon>Desulfovibrionaceae</taxon>
        <taxon>Solidesulfovibrio</taxon>
    </lineage>
</organism>
<dbReference type="Pfam" id="PF18723">
    <property type="entry name" value="HMUDK_hel"/>
    <property type="match status" value="1"/>
</dbReference>
<feature type="domain" description="5-hmdU DNA kinase helical" evidence="1">
    <location>
        <begin position="44"/>
        <end position="322"/>
    </location>
</feature>
<sequence length="357" mass="42379">MKVKKSIRLLLTQSNEIDQEATFLVRDCSRSTSYFKSLYPIIPTQAYDTYWLFAYERQEIFFKKFANEKQPWTKDQILCSHKFTNAYRAADRVSQFLIRNVIYAGPQDPDNIFFRTILFKIFNKIETWYSLQERFGEVCIENYNFESYDLFLSEMMNRGDKIYSAAYIMPSGYSLYKYKRKHSNHLAMLEQMLSDGIPHKIQSASKLRDVFELLLGYHSIGKFLAYQFAIDLNYTSLINFSENEFVVPGPGALNGISKCFESLGGLTEYEIIKFMKDRQEEEFNRLGLNFRSLWGRQLTLIDCQNLFCEVDKYTRIALPHIKSIDNRKKIKQKYKRHPNNIFYFFPPKWGLNDKLRQ</sequence>
<reference evidence="2 3" key="1">
    <citation type="submission" date="2012-07" db="EMBL/GenBank/DDBJ databases">
        <title>Draft genome sequence of Desulfovibrio magneticus str. Maddingley MBC34 obtained from a metagenomic sequence of a methanogenic enrichment isolated from coal-seam formation water in Victoria, Australia.</title>
        <authorList>
            <person name="Greenfield P."/>
            <person name="Hendry P."/>
            <person name="Li D."/>
            <person name="Rosewarne C.P."/>
            <person name="Tran-Dinh N."/>
            <person name="Elbourne L.D.H."/>
            <person name="Paulsen I.T."/>
            <person name="Midgley D.J."/>
        </authorList>
    </citation>
    <scope>NUCLEOTIDE SEQUENCE [LARGE SCALE GENOMIC DNA]</scope>
    <source>
        <strain evidence="3">Maddingley MBC34</strain>
    </source>
</reference>
<dbReference type="AlphaFoldDB" id="K6HFI6"/>
<evidence type="ECO:0000259" key="1">
    <source>
        <dbReference type="Pfam" id="PF18723"/>
    </source>
</evidence>
<name>K6HFI6_9BACT</name>
<dbReference type="EMBL" id="ALAO01000012">
    <property type="protein sequence ID" value="EKO41243.1"/>
    <property type="molecule type" value="Genomic_DNA"/>
</dbReference>
<gene>
    <name evidence="2" type="ORF">B193_0021</name>
</gene>
<protein>
    <recommendedName>
        <fullName evidence="1">5-hmdU DNA kinase helical domain-containing protein</fullName>
    </recommendedName>
</protein>
<evidence type="ECO:0000313" key="3">
    <source>
        <dbReference type="Proteomes" id="UP000006272"/>
    </source>
</evidence>
<accession>K6HFI6</accession>